<dbReference type="EMBL" id="AP013068">
    <property type="protein sequence ID" value="BAN49304.1"/>
    <property type="molecule type" value="Genomic_DNA"/>
</dbReference>
<evidence type="ECO:0000313" key="3">
    <source>
        <dbReference type="Proteomes" id="UP000015503"/>
    </source>
</evidence>
<dbReference type="RefSeq" id="WP_016493446.1">
    <property type="nucleotide sequence ID" value="NC_021499.1"/>
</dbReference>
<protein>
    <recommendedName>
        <fullName evidence="1">N-acetyltransferase domain-containing protein</fullName>
    </recommendedName>
</protein>
<dbReference type="InterPro" id="IPR039840">
    <property type="entry name" value="NAA80"/>
</dbReference>
<evidence type="ECO:0000313" key="2">
    <source>
        <dbReference type="EMBL" id="BAN49304.1"/>
    </source>
</evidence>
<keyword evidence="3" id="KW-1185">Reference proteome</keyword>
<dbReference type="InterPro" id="IPR000182">
    <property type="entry name" value="GNAT_dom"/>
</dbReference>
<dbReference type="PANTHER" id="PTHR13538:SF4">
    <property type="entry name" value="N-ALPHA-ACETYLTRANSFERASE 80"/>
    <property type="match status" value="1"/>
</dbReference>
<dbReference type="SUPFAM" id="SSF55729">
    <property type="entry name" value="Acyl-CoA N-acyltransferases (Nat)"/>
    <property type="match status" value="1"/>
</dbReference>
<dbReference type="KEGG" id="pre:PCA10_35720"/>
<gene>
    <name evidence="2" type="ORF">PCA10_35720</name>
</gene>
<dbReference type="InterPro" id="IPR016181">
    <property type="entry name" value="Acyl_CoA_acyltransferase"/>
</dbReference>
<dbReference type="OrthoDB" id="5197788at2"/>
<proteinExistence type="predicted"/>
<dbReference type="eggNOG" id="COG1246">
    <property type="taxonomic scope" value="Bacteria"/>
</dbReference>
<dbReference type="HOGENOM" id="CLU_120387_0_1_6"/>
<dbReference type="CDD" id="cd04301">
    <property type="entry name" value="NAT_SF"/>
    <property type="match status" value="1"/>
</dbReference>
<evidence type="ECO:0000259" key="1">
    <source>
        <dbReference type="PROSITE" id="PS51186"/>
    </source>
</evidence>
<name>S6BJC5_METRE</name>
<dbReference type="GO" id="GO:0005737">
    <property type="term" value="C:cytoplasm"/>
    <property type="evidence" value="ECO:0007669"/>
    <property type="project" value="TreeGrafter"/>
</dbReference>
<feature type="domain" description="N-acetyltransferase" evidence="1">
    <location>
        <begin position="19"/>
        <end position="160"/>
    </location>
</feature>
<dbReference type="GO" id="GO:1905502">
    <property type="term" value="F:acetyl-CoA binding"/>
    <property type="evidence" value="ECO:0007669"/>
    <property type="project" value="TreeGrafter"/>
</dbReference>
<sequence>MSDHLPSSRRLKNVTTNSLQFAIVSPTDLPTLVQALQEAHLPDDDVALPGRVFFAFQFDGQHIGYAGLEIYGPDALLRSVLIVPQQRKRGLGSQVVSEVEKLAHRAGIERLHLLTTDQAPFFERIGYVLTQRQLAPADIASTLQFKSLCPSSASYLWKSL</sequence>
<dbReference type="Proteomes" id="UP000015503">
    <property type="component" value="Chromosome"/>
</dbReference>
<accession>S6BJC5</accession>
<dbReference type="Pfam" id="PF13508">
    <property type="entry name" value="Acetyltransf_7"/>
    <property type="match status" value="1"/>
</dbReference>
<dbReference type="PROSITE" id="PS51186">
    <property type="entry name" value="GNAT"/>
    <property type="match status" value="1"/>
</dbReference>
<dbReference type="GO" id="GO:0008080">
    <property type="term" value="F:N-acetyltransferase activity"/>
    <property type="evidence" value="ECO:0007669"/>
    <property type="project" value="InterPro"/>
</dbReference>
<dbReference type="PANTHER" id="PTHR13538">
    <property type="entry name" value="N-ACETYLTRANSFERASE 6"/>
    <property type="match status" value="1"/>
</dbReference>
<dbReference type="NCBIfam" id="NF040501">
    <property type="entry name" value="resist_ArsN2"/>
    <property type="match status" value="1"/>
</dbReference>
<dbReference type="AlphaFoldDB" id="S6BJC5"/>
<organism evidence="2 3">
    <name type="scientific">Metapseudomonas resinovorans NBRC 106553</name>
    <dbReference type="NCBI Taxonomy" id="1245471"/>
    <lineage>
        <taxon>Bacteria</taxon>
        <taxon>Pseudomonadati</taxon>
        <taxon>Pseudomonadota</taxon>
        <taxon>Gammaproteobacteria</taxon>
        <taxon>Pseudomonadales</taxon>
        <taxon>Pseudomonadaceae</taxon>
        <taxon>Metapseudomonas</taxon>
    </lineage>
</organism>
<dbReference type="STRING" id="1245471.PCA10_35720"/>
<reference evidence="2 3" key="1">
    <citation type="journal article" date="2013" name="Genome Announc.">
        <title>Complete Genome Sequence of the Carbazole Degrader Pseudomonas resinovorans Strain CA10 (NBRC 106553).</title>
        <authorList>
            <person name="Shintani M."/>
            <person name="Hosoyama A."/>
            <person name="Ohji S."/>
            <person name="Tsuchikane K."/>
            <person name="Takarada H."/>
            <person name="Yamazoe A."/>
            <person name="Fujita N."/>
            <person name="Nojiri H."/>
        </authorList>
    </citation>
    <scope>NUCLEOTIDE SEQUENCE [LARGE SCALE GENOMIC DNA]</scope>
    <source>
        <strain evidence="2 3">NBRC 106553</strain>
    </source>
</reference>
<dbReference type="Gene3D" id="3.40.630.30">
    <property type="match status" value="1"/>
</dbReference>